<evidence type="ECO:0000313" key="2">
    <source>
        <dbReference type="EMBL" id="MBO1868444.1"/>
    </source>
</evidence>
<reference evidence="2" key="1">
    <citation type="submission" date="2021-03" db="EMBL/GenBank/DDBJ databases">
        <title>Whole Genome Sequence of Bradyrhizobium sp. Strain 144S4.</title>
        <authorList>
            <person name="Bromfield E.S.P."/>
            <person name="Cloutier S."/>
        </authorList>
    </citation>
    <scope>NUCLEOTIDE SEQUENCE [LARGE SCALE GENOMIC DNA]</scope>
    <source>
        <strain evidence="2">144S4</strain>
    </source>
</reference>
<gene>
    <name evidence="3" type="ORF">J4G43_047210</name>
    <name evidence="2" type="ORF">J4G43_48920</name>
</gene>
<organism evidence="2">
    <name type="scientific">Bradyrhizobium barranii subsp. barranii</name>
    <dbReference type="NCBI Taxonomy" id="2823807"/>
    <lineage>
        <taxon>Bacteria</taxon>
        <taxon>Pseudomonadati</taxon>
        <taxon>Pseudomonadota</taxon>
        <taxon>Alphaproteobacteria</taxon>
        <taxon>Hyphomicrobiales</taxon>
        <taxon>Nitrobacteraceae</taxon>
        <taxon>Bradyrhizobium</taxon>
        <taxon>Bradyrhizobium barranii</taxon>
    </lineage>
</organism>
<evidence type="ECO:0000313" key="3">
    <source>
        <dbReference type="EMBL" id="UEM11957.1"/>
    </source>
</evidence>
<proteinExistence type="predicted"/>
<dbReference type="EMBL" id="JAGEMI010000001">
    <property type="protein sequence ID" value="MBO1868444.1"/>
    <property type="molecule type" value="Genomic_DNA"/>
</dbReference>
<evidence type="ECO:0000256" key="1">
    <source>
        <dbReference type="SAM" id="MobiDB-lite"/>
    </source>
</evidence>
<dbReference type="Proteomes" id="UP000664702">
    <property type="component" value="Chromosome"/>
</dbReference>
<dbReference type="AlphaFoldDB" id="A0A939MJ78"/>
<dbReference type="RefSeq" id="WP_208088919.1">
    <property type="nucleotide sequence ID" value="NZ_CP086136.1"/>
</dbReference>
<accession>A0A939MJ78</accession>
<dbReference type="SUPFAM" id="SSF81296">
    <property type="entry name" value="E set domains"/>
    <property type="match status" value="1"/>
</dbReference>
<dbReference type="InterPro" id="IPR014756">
    <property type="entry name" value="Ig_E-set"/>
</dbReference>
<feature type="region of interest" description="Disordered" evidence="1">
    <location>
        <begin position="1"/>
        <end position="61"/>
    </location>
</feature>
<feature type="compositionally biased region" description="Pro residues" evidence="1">
    <location>
        <begin position="34"/>
        <end position="49"/>
    </location>
</feature>
<reference evidence="3 4" key="2">
    <citation type="journal article" date="2022" name="Int. J. Syst. Evol. Microbiol.">
        <title>Strains of Bradyrhizobium barranii sp. nov. associated with legumes native to Canada are symbionts of soybeans and belong to different subspecies (subsp. barranii subsp. nov. and subsp. apii subsp. nov.) and symbiovars (sv. glycinearum and sv. septentrionale).</title>
        <authorList>
            <person name="Bromfield E.S.P."/>
            <person name="Cloutier S."/>
            <person name="Wasai-Hara S."/>
            <person name="Minamisawa K."/>
        </authorList>
    </citation>
    <scope>NUCLEOTIDE SEQUENCE [LARGE SCALE GENOMIC DNA]</scope>
    <source>
        <strain evidence="3 4">144S4</strain>
    </source>
</reference>
<evidence type="ECO:0000313" key="4">
    <source>
        <dbReference type="Proteomes" id="UP000664702"/>
    </source>
</evidence>
<dbReference type="InterPro" id="IPR013783">
    <property type="entry name" value="Ig-like_fold"/>
</dbReference>
<name>A0A939MJ78_9BRAD</name>
<dbReference type="KEGG" id="bban:J4G43_047210"/>
<evidence type="ECO:0008006" key="5">
    <source>
        <dbReference type="Google" id="ProtNLM"/>
    </source>
</evidence>
<protein>
    <recommendedName>
        <fullName evidence="5">IPT/TIG domain-containing protein</fullName>
    </recommendedName>
</protein>
<feature type="compositionally biased region" description="Polar residues" evidence="1">
    <location>
        <begin position="1"/>
        <end position="11"/>
    </location>
</feature>
<dbReference type="EMBL" id="CP086136">
    <property type="protein sequence ID" value="UEM11957.1"/>
    <property type="molecule type" value="Genomic_DNA"/>
</dbReference>
<sequence length="147" mass="15387">MAGVQPTPTQSENDRAAEGEHVVIKEWDGSPVDPNSPDPTQPPGGPGVPEPEIGTFAPNSGPLPDVDLVVNGGNFTDKSVIVFDGVPQATTMTIAGSELRASIVGFAGPAGDYELFVRDPAGDSRVVTFTFVNFATTEEPPKPRSRK</sequence>
<dbReference type="Gene3D" id="2.60.40.10">
    <property type="entry name" value="Immunoglobulins"/>
    <property type="match status" value="1"/>
</dbReference>
<feature type="compositionally biased region" description="Basic and acidic residues" evidence="1">
    <location>
        <begin position="12"/>
        <end position="28"/>
    </location>
</feature>